<reference evidence="7" key="1">
    <citation type="journal article" date="2023" name="Mol. Phylogenet. Evol.">
        <title>Genome-scale phylogeny and comparative genomics of the fungal order Sordariales.</title>
        <authorList>
            <person name="Hensen N."/>
            <person name="Bonometti L."/>
            <person name="Westerberg I."/>
            <person name="Brannstrom I.O."/>
            <person name="Guillou S."/>
            <person name="Cros-Aarteil S."/>
            <person name="Calhoun S."/>
            <person name="Haridas S."/>
            <person name="Kuo A."/>
            <person name="Mondo S."/>
            <person name="Pangilinan J."/>
            <person name="Riley R."/>
            <person name="LaButti K."/>
            <person name="Andreopoulos B."/>
            <person name="Lipzen A."/>
            <person name="Chen C."/>
            <person name="Yan M."/>
            <person name="Daum C."/>
            <person name="Ng V."/>
            <person name="Clum A."/>
            <person name="Steindorff A."/>
            <person name="Ohm R.A."/>
            <person name="Martin F."/>
            <person name="Silar P."/>
            <person name="Natvig D.O."/>
            <person name="Lalanne C."/>
            <person name="Gautier V."/>
            <person name="Ament-Velasquez S.L."/>
            <person name="Kruys A."/>
            <person name="Hutchinson M.I."/>
            <person name="Powell A.J."/>
            <person name="Barry K."/>
            <person name="Miller A.N."/>
            <person name="Grigoriev I.V."/>
            <person name="Debuchy R."/>
            <person name="Gladieux P."/>
            <person name="Hiltunen Thoren M."/>
            <person name="Johannesson H."/>
        </authorList>
    </citation>
    <scope>NUCLEOTIDE SEQUENCE</scope>
    <source>
        <strain evidence="7">PSN293</strain>
    </source>
</reference>
<keyword evidence="8" id="KW-1185">Reference proteome</keyword>
<comment type="caution">
    <text evidence="7">The sequence shown here is derived from an EMBL/GenBank/DDBJ whole genome shotgun (WGS) entry which is preliminary data.</text>
</comment>
<evidence type="ECO:0000256" key="2">
    <source>
        <dbReference type="ARBA" id="ARBA00007992"/>
    </source>
</evidence>
<keyword evidence="3" id="KW-0285">Flavoprotein</keyword>
<evidence type="ECO:0000313" key="7">
    <source>
        <dbReference type="EMBL" id="KAK4213891.1"/>
    </source>
</evidence>
<accession>A0AAN7B5U4</accession>
<dbReference type="EMBL" id="MU858102">
    <property type="protein sequence ID" value="KAK4213891.1"/>
    <property type="molecule type" value="Genomic_DNA"/>
</dbReference>
<dbReference type="PANTHER" id="PTHR47356:SF2">
    <property type="entry name" value="FAD-BINDING DOMAIN-CONTAINING PROTEIN-RELATED"/>
    <property type="match status" value="1"/>
</dbReference>
<keyword evidence="5" id="KW-0560">Oxidoreductase</keyword>
<dbReference type="InterPro" id="IPR036188">
    <property type="entry name" value="FAD/NAD-bd_sf"/>
</dbReference>
<evidence type="ECO:0000256" key="1">
    <source>
        <dbReference type="ARBA" id="ARBA00001974"/>
    </source>
</evidence>
<organism evidence="7 8">
    <name type="scientific">Rhypophila decipiens</name>
    <dbReference type="NCBI Taxonomy" id="261697"/>
    <lineage>
        <taxon>Eukaryota</taxon>
        <taxon>Fungi</taxon>
        <taxon>Dikarya</taxon>
        <taxon>Ascomycota</taxon>
        <taxon>Pezizomycotina</taxon>
        <taxon>Sordariomycetes</taxon>
        <taxon>Sordariomycetidae</taxon>
        <taxon>Sordariales</taxon>
        <taxon>Naviculisporaceae</taxon>
        <taxon>Rhypophila</taxon>
    </lineage>
</organism>
<name>A0AAN7B5U4_9PEZI</name>
<gene>
    <name evidence="7" type="ORF">QBC37DRAFT_285044</name>
</gene>
<evidence type="ECO:0000313" key="8">
    <source>
        <dbReference type="Proteomes" id="UP001301769"/>
    </source>
</evidence>
<dbReference type="AlphaFoldDB" id="A0AAN7B5U4"/>
<evidence type="ECO:0000256" key="4">
    <source>
        <dbReference type="ARBA" id="ARBA00022827"/>
    </source>
</evidence>
<sequence>MSSDASTFKAIIVGGGPVGLITAHCFAKAGIDYEILEKRPDSGLNTGTSSALWPQTVRVFDQLDILDAVYKIQYPTKHKVNLCGDGMILNENDFYAEAGAAFGHPAMFLHRQEMVDMLEQHLPGASPNSPFDLPGFPKKQRLHFDKQVTTIELTTDPAPGQEVTVTCSDGTCYTGSIVIGADGVYSTVRRLMNSKLGFPATGPKSNTEPMKTTYLGLFAQSVETEEGDPMPVDTFFETHGPNFALQLGLHHKRTFFAIYHRIPTQTSGGSLMPRRDPYTEEEKASLAEQYANLHVSPWHTFSDAWNARIWDHMANLEEGVASTWSSSDHRIVLLGDSIHKHTPIAGLGFNAGVQSAVVLTNLLHSALKTPPSQKPTATGSIDLKQLFTQYQNQRKPPATREADLSKLYTRVVSWDNPLWKLADRYILPKVNGDILLLKLIVSKIMKDGEVLDFAEEKNFREGTIRWRVPRTQSKVHI</sequence>
<reference evidence="7" key="2">
    <citation type="submission" date="2023-05" db="EMBL/GenBank/DDBJ databases">
        <authorList>
            <consortium name="Lawrence Berkeley National Laboratory"/>
            <person name="Steindorff A."/>
            <person name="Hensen N."/>
            <person name="Bonometti L."/>
            <person name="Westerberg I."/>
            <person name="Brannstrom I.O."/>
            <person name="Guillou S."/>
            <person name="Cros-Aarteil S."/>
            <person name="Calhoun S."/>
            <person name="Haridas S."/>
            <person name="Kuo A."/>
            <person name="Mondo S."/>
            <person name="Pangilinan J."/>
            <person name="Riley R."/>
            <person name="Labutti K."/>
            <person name="Andreopoulos B."/>
            <person name="Lipzen A."/>
            <person name="Chen C."/>
            <person name="Yanf M."/>
            <person name="Daum C."/>
            <person name="Ng V."/>
            <person name="Clum A."/>
            <person name="Ohm R."/>
            <person name="Martin F."/>
            <person name="Silar P."/>
            <person name="Natvig D."/>
            <person name="Lalanne C."/>
            <person name="Gautier V."/>
            <person name="Ament-Velasquez S.L."/>
            <person name="Kruys A."/>
            <person name="Hutchinson M.I."/>
            <person name="Powell A.J."/>
            <person name="Barry K."/>
            <person name="Miller A.N."/>
            <person name="Grigoriev I.V."/>
            <person name="Debuchy R."/>
            <person name="Gladieux P."/>
            <person name="Thoren M.H."/>
            <person name="Johannesson H."/>
        </authorList>
    </citation>
    <scope>NUCLEOTIDE SEQUENCE</scope>
    <source>
        <strain evidence="7">PSN293</strain>
    </source>
</reference>
<evidence type="ECO:0000256" key="5">
    <source>
        <dbReference type="ARBA" id="ARBA00023002"/>
    </source>
</evidence>
<dbReference type="Pfam" id="PF01494">
    <property type="entry name" value="FAD_binding_3"/>
    <property type="match status" value="1"/>
</dbReference>
<dbReference type="InterPro" id="IPR002938">
    <property type="entry name" value="FAD-bd"/>
</dbReference>
<feature type="domain" description="FAD-binding" evidence="6">
    <location>
        <begin position="9"/>
        <end position="368"/>
    </location>
</feature>
<keyword evidence="4" id="KW-0274">FAD</keyword>
<comment type="cofactor">
    <cofactor evidence="1">
        <name>FAD</name>
        <dbReference type="ChEBI" id="CHEBI:57692"/>
    </cofactor>
</comment>
<dbReference type="SUPFAM" id="SSF51905">
    <property type="entry name" value="FAD/NAD(P)-binding domain"/>
    <property type="match status" value="1"/>
</dbReference>
<dbReference type="GO" id="GO:0004497">
    <property type="term" value="F:monooxygenase activity"/>
    <property type="evidence" value="ECO:0007669"/>
    <property type="project" value="InterPro"/>
</dbReference>
<comment type="similarity">
    <text evidence="2">Belongs to the paxM FAD-dependent monooxygenase family.</text>
</comment>
<dbReference type="PANTHER" id="PTHR47356">
    <property type="entry name" value="FAD-DEPENDENT MONOOXYGENASE ASQG-RELATED"/>
    <property type="match status" value="1"/>
</dbReference>
<dbReference type="PRINTS" id="PR00420">
    <property type="entry name" value="RNGMNOXGNASE"/>
</dbReference>
<protein>
    <recommendedName>
        <fullName evidence="6">FAD-binding domain-containing protein</fullName>
    </recommendedName>
</protein>
<proteinExistence type="inferred from homology"/>
<dbReference type="InterPro" id="IPR050562">
    <property type="entry name" value="FAD_mOase_fung"/>
</dbReference>
<evidence type="ECO:0000256" key="3">
    <source>
        <dbReference type="ARBA" id="ARBA00022630"/>
    </source>
</evidence>
<dbReference type="Gene3D" id="3.50.50.60">
    <property type="entry name" value="FAD/NAD(P)-binding domain"/>
    <property type="match status" value="1"/>
</dbReference>
<dbReference type="Proteomes" id="UP001301769">
    <property type="component" value="Unassembled WGS sequence"/>
</dbReference>
<dbReference type="GO" id="GO:0071949">
    <property type="term" value="F:FAD binding"/>
    <property type="evidence" value="ECO:0007669"/>
    <property type="project" value="InterPro"/>
</dbReference>
<evidence type="ECO:0000259" key="6">
    <source>
        <dbReference type="Pfam" id="PF01494"/>
    </source>
</evidence>